<dbReference type="EMBL" id="GBEZ01025169">
    <property type="protein sequence ID" value="JAC61886.1"/>
    <property type="molecule type" value="Transcribed_RNA"/>
</dbReference>
<protein>
    <submittedName>
        <fullName evidence="2">Uncharacterized protein</fullName>
    </submittedName>
</protein>
<name>A0A061QU66_9CHLO</name>
<evidence type="ECO:0000256" key="1">
    <source>
        <dbReference type="SAM" id="MobiDB-lite"/>
    </source>
</evidence>
<proteinExistence type="predicted"/>
<accession>A0A061QU66</accession>
<feature type="non-terminal residue" evidence="2">
    <location>
        <position position="1"/>
    </location>
</feature>
<feature type="region of interest" description="Disordered" evidence="1">
    <location>
        <begin position="84"/>
        <end position="122"/>
    </location>
</feature>
<sequence length="167" mass="18268">PRPPPSHPLSGHRPLPFRFPLPLGNPRPSRLSAPLPFSKCSLLATEGMKGYSRPMGLWPQPPRRRSQYVLLFFGFLFDSRLPRNSARHRPNLAKSLRDAERHPSRPLGLDQRAPPSPCQTHASGVVAVPSLGIGRPMRGDLLLAPKAAQARKTPGKGQPTFASSEGL</sequence>
<feature type="non-terminal residue" evidence="2">
    <location>
        <position position="167"/>
    </location>
</feature>
<gene>
    <name evidence="2" type="ORF">TSPGSL018_24890</name>
</gene>
<feature type="region of interest" description="Disordered" evidence="1">
    <location>
        <begin position="143"/>
        <end position="167"/>
    </location>
</feature>
<dbReference type="AlphaFoldDB" id="A0A061QU66"/>
<organism evidence="2">
    <name type="scientific">Tetraselmis sp. GSL018</name>
    <dbReference type="NCBI Taxonomy" id="582737"/>
    <lineage>
        <taxon>Eukaryota</taxon>
        <taxon>Viridiplantae</taxon>
        <taxon>Chlorophyta</taxon>
        <taxon>core chlorophytes</taxon>
        <taxon>Chlorodendrophyceae</taxon>
        <taxon>Chlorodendrales</taxon>
        <taxon>Chlorodendraceae</taxon>
        <taxon>Tetraselmis</taxon>
    </lineage>
</organism>
<evidence type="ECO:0000313" key="2">
    <source>
        <dbReference type="EMBL" id="JAC61886.1"/>
    </source>
</evidence>
<feature type="region of interest" description="Disordered" evidence="1">
    <location>
        <begin position="1"/>
        <end position="23"/>
    </location>
</feature>
<reference evidence="2" key="1">
    <citation type="submission" date="2014-05" db="EMBL/GenBank/DDBJ databases">
        <title>The transcriptome of the halophilic microalga Tetraselmis sp. GSL018 isolated from the Great Salt Lake, Utah.</title>
        <authorList>
            <person name="Jinkerson R.E."/>
            <person name="D'Adamo S."/>
            <person name="Posewitz M.C."/>
        </authorList>
    </citation>
    <scope>NUCLEOTIDE SEQUENCE</scope>
    <source>
        <strain evidence="2">GSL018</strain>
    </source>
</reference>